<evidence type="ECO:0000256" key="7">
    <source>
        <dbReference type="ARBA" id="ARBA00023244"/>
    </source>
</evidence>
<dbReference type="Proteomes" id="UP000216438">
    <property type="component" value="Chromosome"/>
</dbReference>
<dbReference type="GO" id="GO:0006782">
    <property type="term" value="P:protoporphyrinogen IX biosynthetic process"/>
    <property type="evidence" value="ECO:0007669"/>
    <property type="project" value="UniProtKB-UniPathway"/>
</dbReference>
<organism evidence="10 11">
    <name type="scientific">Candidatus Hamiltonella defensa</name>
    <name type="common">Bemisia tabaci</name>
    <dbReference type="NCBI Taxonomy" id="672795"/>
    <lineage>
        <taxon>Bacteria</taxon>
        <taxon>Pseudomonadati</taxon>
        <taxon>Pseudomonadota</taxon>
        <taxon>Gammaproteobacteria</taxon>
        <taxon>Enterobacterales</taxon>
        <taxon>Enterobacteriaceae</taxon>
        <taxon>aphid secondary symbionts</taxon>
        <taxon>Candidatus Williamhamiltonella</taxon>
    </lineage>
</organism>
<evidence type="ECO:0000256" key="1">
    <source>
        <dbReference type="ARBA" id="ARBA00004694"/>
    </source>
</evidence>
<evidence type="ECO:0000256" key="3">
    <source>
        <dbReference type="ARBA" id="ARBA00012053"/>
    </source>
</evidence>
<evidence type="ECO:0000256" key="2">
    <source>
        <dbReference type="ARBA" id="ARBA00008055"/>
    </source>
</evidence>
<comment type="pathway">
    <text evidence="1">Porphyrin-containing compound metabolism; protoporphyrin-IX biosynthesis; coproporphyrinogen-III from 5-aminolevulinate: step 1/4.</text>
</comment>
<dbReference type="SUPFAM" id="SSF51569">
    <property type="entry name" value="Aldolase"/>
    <property type="match status" value="1"/>
</dbReference>
<dbReference type="GO" id="GO:0004655">
    <property type="term" value="F:porphobilinogen synthase activity"/>
    <property type="evidence" value="ECO:0007669"/>
    <property type="project" value="UniProtKB-EC"/>
</dbReference>
<keyword evidence="6" id="KW-0456">Lyase</keyword>
<dbReference type="GO" id="GO:0046872">
    <property type="term" value="F:metal ion binding"/>
    <property type="evidence" value="ECO:0007669"/>
    <property type="project" value="InterPro"/>
</dbReference>
<evidence type="ECO:0000313" key="11">
    <source>
        <dbReference type="Proteomes" id="UP000216438"/>
    </source>
</evidence>
<dbReference type="InterPro" id="IPR001731">
    <property type="entry name" value="ALAD"/>
</dbReference>
<protein>
    <recommendedName>
        <fullName evidence="4">Delta-aminolevulinic acid dehydratase</fullName>
        <ecNumber evidence="3">4.2.1.24</ecNumber>
    </recommendedName>
    <alternativeName>
        <fullName evidence="8">Porphobilinogen synthase</fullName>
    </alternativeName>
</protein>
<dbReference type="SMART" id="SM01004">
    <property type="entry name" value="ALAD"/>
    <property type="match status" value="1"/>
</dbReference>
<dbReference type="AlphaFoldDB" id="A0A249DY58"/>
<evidence type="ECO:0000256" key="8">
    <source>
        <dbReference type="ARBA" id="ARBA00032837"/>
    </source>
</evidence>
<dbReference type="EMBL" id="CP016303">
    <property type="protein sequence ID" value="ASX25837.1"/>
    <property type="molecule type" value="Genomic_DNA"/>
</dbReference>
<sequence>MRRGRRYDFSRLLLAEHHLSLNDLIYPVFIMEGHCRREELASMPGIFRMSMDLLLKEAEQVAQWLNENNQK</sequence>
<accession>A0A249DY58</accession>
<evidence type="ECO:0000256" key="5">
    <source>
        <dbReference type="ARBA" id="ARBA00023133"/>
    </source>
</evidence>
<evidence type="ECO:0000313" key="10">
    <source>
        <dbReference type="EMBL" id="ASX25837.1"/>
    </source>
</evidence>
<gene>
    <name evidence="10" type="ORF">BA171_01390</name>
</gene>
<evidence type="ECO:0000256" key="9">
    <source>
        <dbReference type="ARBA" id="ARBA00047651"/>
    </source>
</evidence>
<reference evidence="10 11" key="2">
    <citation type="submission" date="2017-09" db="EMBL/GenBank/DDBJ databases">
        <title>The genome of whitefly Bemisia tabaci, a global crop pest, provides novel insights into virus transmission, host adaptation and insecticide resistance.</title>
        <authorList>
            <person name="Kaur N."/>
            <person name="Kliot A."/>
            <person name="Pinheiro P.V."/>
            <person name="Luan J."/>
            <person name="Zheng Y."/>
            <person name="Liu W."/>
            <person name="Sun H."/>
            <person name="Yang X."/>
            <person name="Xu Y."/>
            <person name="Luo Y."/>
            <person name="Kruse A."/>
            <person name="Fisher T.W."/>
            <person name="Nelson D.R."/>
            <person name="Elimelech M."/>
            <person name="MacCoss M."/>
            <person name="Johnson R."/>
            <person name="Cohen E."/>
            <person name="Hunter W.B."/>
            <person name="Brown J.K."/>
            <person name="Jander G."/>
            <person name="Cilia M."/>
            <person name="Douglas A.E."/>
            <person name="Ghanim M."/>
            <person name="Simmons A.M."/>
            <person name="Wintermantel W.M."/>
            <person name="Ling K.-S."/>
            <person name="Fei Z."/>
        </authorList>
    </citation>
    <scope>NUCLEOTIDE SEQUENCE [LARGE SCALE GENOMIC DNA]</scope>
    <source>
        <strain evidence="10 11">MEAM1</strain>
    </source>
</reference>
<dbReference type="InterPro" id="IPR013785">
    <property type="entry name" value="Aldolase_TIM"/>
</dbReference>
<dbReference type="UniPathway" id="UPA00251">
    <property type="reaction ID" value="UER00318"/>
</dbReference>
<comment type="catalytic activity">
    <reaction evidence="9">
        <text>2 5-aminolevulinate = porphobilinogen + 2 H2O + H(+)</text>
        <dbReference type="Rhea" id="RHEA:24064"/>
        <dbReference type="ChEBI" id="CHEBI:15377"/>
        <dbReference type="ChEBI" id="CHEBI:15378"/>
        <dbReference type="ChEBI" id="CHEBI:58126"/>
        <dbReference type="ChEBI" id="CHEBI:356416"/>
        <dbReference type="EC" id="4.2.1.24"/>
    </reaction>
</comment>
<dbReference type="Pfam" id="PF00490">
    <property type="entry name" value="ALAD"/>
    <property type="match status" value="1"/>
</dbReference>
<reference evidence="11" key="1">
    <citation type="submission" date="2016-06" db="EMBL/GenBank/DDBJ databases">
        <authorList>
            <person name="Chen W."/>
            <person name="Hasegawa D.K."/>
        </authorList>
    </citation>
    <scope>NUCLEOTIDE SEQUENCE [LARGE SCALE GENOMIC DNA]</scope>
    <source>
        <strain evidence="11">MEAM1</strain>
    </source>
</reference>
<evidence type="ECO:0000256" key="6">
    <source>
        <dbReference type="ARBA" id="ARBA00023239"/>
    </source>
</evidence>
<dbReference type="EC" id="4.2.1.24" evidence="3"/>
<name>A0A249DY58_9ENTR</name>
<keyword evidence="5" id="KW-0350">Heme biosynthesis</keyword>
<keyword evidence="7" id="KW-0627">Porphyrin biosynthesis</keyword>
<comment type="similarity">
    <text evidence="2">Belongs to the ALAD family.</text>
</comment>
<proteinExistence type="inferred from homology"/>
<dbReference type="Gene3D" id="3.20.20.70">
    <property type="entry name" value="Aldolase class I"/>
    <property type="match status" value="1"/>
</dbReference>
<evidence type="ECO:0000256" key="4">
    <source>
        <dbReference type="ARBA" id="ARBA00020771"/>
    </source>
</evidence>